<comment type="caution">
    <text evidence="7">The sequence shown here is derived from an EMBL/GenBank/DDBJ whole genome shotgun (WGS) entry which is preliminary data.</text>
</comment>
<dbReference type="Proteomes" id="UP000824208">
    <property type="component" value="Unassembled WGS sequence"/>
</dbReference>
<dbReference type="EMBL" id="DWYC01000019">
    <property type="protein sequence ID" value="HJB56277.1"/>
    <property type="molecule type" value="Genomic_DNA"/>
</dbReference>
<dbReference type="Pfam" id="PF05833">
    <property type="entry name" value="NFACT_N"/>
    <property type="match status" value="1"/>
</dbReference>
<protein>
    <recommendedName>
        <fullName evidence="5">Rqc2 homolog RqcH</fullName>
        <shortName evidence="5">RqcH</shortName>
    </recommendedName>
</protein>
<evidence type="ECO:0000256" key="5">
    <source>
        <dbReference type="HAMAP-Rule" id="MF_00844"/>
    </source>
</evidence>
<evidence type="ECO:0000256" key="4">
    <source>
        <dbReference type="ARBA" id="ARBA00022917"/>
    </source>
</evidence>
<dbReference type="Pfam" id="PF05670">
    <property type="entry name" value="NFACT-R_1"/>
    <property type="match status" value="1"/>
</dbReference>
<evidence type="ECO:0000259" key="6">
    <source>
        <dbReference type="Pfam" id="PF05670"/>
    </source>
</evidence>
<evidence type="ECO:0000256" key="2">
    <source>
        <dbReference type="ARBA" id="ARBA00022730"/>
    </source>
</evidence>
<dbReference type="PANTHER" id="PTHR15239:SF6">
    <property type="entry name" value="RIBOSOME QUALITY CONTROL COMPLEX SUBUNIT NEMF"/>
    <property type="match status" value="1"/>
</dbReference>
<dbReference type="GO" id="GO:0000049">
    <property type="term" value="F:tRNA binding"/>
    <property type="evidence" value="ECO:0007669"/>
    <property type="project" value="UniProtKB-UniRule"/>
</dbReference>
<feature type="domain" description="NFACT RNA-binding" evidence="6">
    <location>
        <begin position="452"/>
        <end position="545"/>
    </location>
</feature>
<comment type="function">
    <text evidence="5">Key component of the ribosome quality control system (RQC), a ribosome-associated complex that mediates the extraction of incompletely synthesized nascent chains from stalled ribosomes and their subsequent degradation. RqcH recruits Ala-charged tRNA, and with RqcP directs the elongation of stalled nascent chains on 50S ribosomal subunits, leading to non-templated C-terminal alanine extensions (Ala tail). The Ala tail promotes nascent chain degradation. May add between 1 and at least 8 Ala residues. Binds to stalled 50S ribosomal subunits.</text>
</comment>
<dbReference type="InterPro" id="IPR051608">
    <property type="entry name" value="RQC_Subunit_NEMF"/>
</dbReference>
<accession>A0A9D2S4E1</accession>
<feature type="coiled-coil region" evidence="5">
    <location>
        <begin position="297"/>
        <end position="324"/>
    </location>
</feature>
<dbReference type="GO" id="GO:1990112">
    <property type="term" value="C:RQC complex"/>
    <property type="evidence" value="ECO:0007669"/>
    <property type="project" value="TreeGrafter"/>
</dbReference>
<dbReference type="InterPro" id="IPR008532">
    <property type="entry name" value="NFACT_RNA-bd"/>
</dbReference>
<sequence>MPLDAVCLSAVVEELKAALEGGKIDKIYQPGRDEVVLAVRGPQGNGKLLLSASPSQPRAQMTTLNRENPDKPPMFCMLLRKHLTGGRILEVSQPPMERLVDFRLETLDELGDRVERRLILECMGRRANLILLDEAGRIVDCLRRVDADLSAKRQVLPGLFYRLPPAPEKCNFLTATPEERAAALRNPMGKAPEKLLLDAFTGLSPLIARELAFRAGEDGGNLLCEVENLVTLIQEKRFAPYLLTMGDKVMDFTFMPVRQYGFEARCERQESFAALLDHFYEQRDQAERTRQRGQDLIKAVTNARDRVERKLGNQRRELEATRDRERLRQLGDIITSNLHAMEKGQSILRAADFYDPEYREIEIKLDPLRTPQQNAARYYKDYNRAKTAQEMLTIQIEKGEKELDYLNSVLENITLAEGERDLLEIRQELTDTGYLRRAKTAAKRERRLAGKPMEFRSSAGLRISVGKNNSQNDQLTTKAAGKRDIWFHTQKIHGSHVILWTEGADPDAQSLQEAAVLAAWFSQGREGKKVPVDYTPVKFVKKPAGARPGMVVYTTYQTAYVDPDGALARKLRVK</sequence>
<reference evidence="7" key="2">
    <citation type="submission" date="2021-04" db="EMBL/GenBank/DDBJ databases">
        <authorList>
            <person name="Gilroy R."/>
        </authorList>
    </citation>
    <scope>NUCLEOTIDE SEQUENCE</scope>
    <source>
        <strain evidence="7">CHK189-11263</strain>
    </source>
</reference>
<comment type="subunit">
    <text evidence="5">Associates with stalled 50S ribosomal subunits. Binds to RqcP.</text>
</comment>
<keyword evidence="3 5" id="KW-0694">RNA-binding</keyword>
<dbReference type="HAMAP" id="MF_00844_B">
    <property type="entry name" value="RqcH_B"/>
    <property type="match status" value="1"/>
</dbReference>
<dbReference type="FunFam" id="2.30.310.10:FF:000004">
    <property type="entry name" value="Fibronectin-binding protein A"/>
    <property type="match status" value="1"/>
</dbReference>
<proteinExistence type="inferred from homology"/>
<keyword evidence="5" id="KW-0175">Coiled coil</keyword>
<gene>
    <name evidence="5" type="primary">rqcH</name>
    <name evidence="7" type="ORF">H9714_01855</name>
</gene>
<dbReference type="PANTHER" id="PTHR15239">
    <property type="entry name" value="NUCLEAR EXPORT MEDIATOR FACTOR NEMF"/>
    <property type="match status" value="1"/>
</dbReference>
<comment type="similarity">
    <text evidence="5">Belongs to the NEMF family.</text>
</comment>
<evidence type="ECO:0000313" key="7">
    <source>
        <dbReference type="EMBL" id="HJB56277.1"/>
    </source>
</evidence>
<keyword evidence="1 5" id="KW-0820">tRNA-binding</keyword>
<name>A0A9D2S4E1_9FIRM</name>
<evidence type="ECO:0000256" key="3">
    <source>
        <dbReference type="ARBA" id="ARBA00022884"/>
    </source>
</evidence>
<evidence type="ECO:0000256" key="1">
    <source>
        <dbReference type="ARBA" id="ARBA00022555"/>
    </source>
</evidence>
<keyword evidence="4 5" id="KW-0648">Protein biosynthesis</keyword>
<dbReference type="Gene3D" id="1.10.8.50">
    <property type="match status" value="1"/>
</dbReference>
<reference evidence="7" key="1">
    <citation type="journal article" date="2021" name="PeerJ">
        <title>Extensive microbial diversity within the chicken gut microbiome revealed by metagenomics and culture.</title>
        <authorList>
            <person name="Gilroy R."/>
            <person name="Ravi A."/>
            <person name="Getino M."/>
            <person name="Pursley I."/>
            <person name="Horton D.L."/>
            <person name="Alikhan N.F."/>
            <person name="Baker D."/>
            <person name="Gharbi K."/>
            <person name="Hall N."/>
            <person name="Watson M."/>
            <person name="Adriaenssens E.M."/>
            <person name="Foster-Nyarko E."/>
            <person name="Jarju S."/>
            <person name="Secka A."/>
            <person name="Antonio M."/>
            <person name="Oren A."/>
            <person name="Chaudhuri R.R."/>
            <person name="La Ragione R."/>
            <person name="Hildebrand F."/>
            <person name="Pallen M.J."/>
        </authorList>
    </citation>
    <scope>NUCLEOTIDE SEQUENCE</scope>
    <source>
        <strain evidence="7">CHK189-11263</strain>
    </source>
</reference>
<dbReference type="InterPro" id="IPR043682">
    <property type="entry name" value="RqcH_bacterial"/>
</dbReference>
<dbReference type="GO" id="GO:0019843">
    <property type="term" value="F:rRNA binding"/>
    <property type="evidence" value="ECO:0007669"/>
    <property type="project" value="UniProtKB-UniRule"/>
</dbReference>
<evidence type="ECO:0000313" key="8">
    <source>
        <dbReference type="Proteomes" id="UP000824208"/>
    </source>
</evidence>
<dbReference type="GO" id="GO:0043023">
    <property type="term" value="F:ribosomal large subunit binding"/>
    <property type="evidence" value="ECO:0007669"/>
    <property type="project" value="UniProtKB-UniRule"/>
</dbReference>
<dbReference type="Gene3D" id="2.30.310.10">
    <property type="entry name" value="ibrinogen binding protein from staphylococcus aureus domain"/>
    <property type="match status" value="1"/>
</dbReference>
<dbReference type="GO" id="GO:0072344">
    <property type="term" value="P:rescue of stalled ribosome"/>
    <property type="evidence" value="ECO:0007669"/>
    <property type="project" value="UniProtKB-UniRule"/>
</dbReference>
<dbReference type="AlphaFoldDB" id="A0A9D2S4E1"/>
<keyword evidence="2 5" id="KW-0699">rRNA-binding</keyword>
<organism evidence="7 8">
    <name type="scientific">Candidatus Flavonifractor intestinipullorum</name>
    <dbReference type="NCBI Taxonomy" id="2838587"/>
    <lineage>
        <taxon>Bacteria</taxon>
        <taxon>Bacillati</taxon>
        <taxon>Bacillota</taxon>
        <taxon>Clostridia</taxon>
        <taxon>Eubacteriales</taxon>
        <taxon>Oscillospiraceae</taxon>
        <taxon>Flavonifractor</taxon>
    </lineage>
</organism>